<keyword evidence="2 5" id="KW-0963">Cytoplasm</keyword>
<dbReference type="InterPro" id="IPR029063">
    <property type="entry name" value="SAM-dependent_MTases_sf"/>
</dbReference>
<dbReference type="GO" id="GO:0032259">
    <property type="term" value="P:methylation"/>
    <property type="evidence" value="ECO:0007669"/>
    <property type="project" value="UniProtKB-KW"/>
</dbReference>
<name>A0A183G4Y9_HELPZ</name>
<dbReference type="Proteomes" id="UP000050761">
    <property type="component" value="Unassembled WGS sequence"/>
</dbReference>
<accession>A0A183G4Y9</accession>
<dbReference type="SUPFAM" id="SSF53335">
    <property type="entry name" value="S-adenosyl-L-methionine-dependent methyltransferases"/>
    <property type="match status" value="1"/>
</dbReference>
<dbReference type="Pfam" id="PF10237">
    <property type="entry name" value="N6-adenineMlase"/>
    <property type="match status" value="1"/>
</dbReference>
<dbReference type="HAMAP" id="MF_03187">
    <property type="entry name" value="Methyltr_EFM5"/>
    <property type="match status" value="1"/>
</dbReference>
<evidence type="ECO:0000313" key="7">
    <source>
        <dbReference type="WBParaSite" id="HPBE_0001663401-mRNA-1"/>
    </source>
</evidence>
<evidence type="ECO:0000256" key="1">
    <source>
        <dbReference type="ARBA" id="ARBA00004496"/>
    </source>
</evidence>
<keyword evidence="6" id="KW-1185">Reference proteome</keyword>
<dbReference type="EC" id="2.1.1.-" evidence="5"/>
<dbReference type="Gene3D" id="3.40.50.150">
    <property type="entry name" value="Vaccinia Virus protein VP39"/>
    <property type="match status" value="1"/>
</dbReference>
<reference evidence="7" key="1">
    <citation type="submission" date="2019-09" db="UniProtKB">
        <authorList>
            <consortium name="WormBaseParasite"/>
        </authorList>
    </citation>
    <scope>IDENTIFICATION</scope>
</reference>
<protein>
    <recommendedName>
        <fullName evidence="5">Protein-lysine N-methyltransferase</fullName>
        <ecNumber evidence="5">2.1.1.-</ecNumber>
    </recommendedName>
</protein>
<organism evidence="6 7">
    <name type="scientific">Heligmosomoides polygyrus</name>
    <name type="common">Parasitic roundworm</name>
    <dbReference type="NCBI Taxonomy" id="6339"/>
    <lineage>
        <taxon>Eukaryota</taxon>
        <taxon>Metazoa</taxon>
        <taxon>Ecdysozoa</taxon>
        <taxon>Nematoda</taxon>
        <taxon>Chromadorea</taxon>
        <taxon>Rhabditida</taxon>
        <taxon>Rhabditina</taxon>
        <taxon>Rhabditomorpha</taxon>
        <taxon>Strongyloidea</taxon>
        <taxon>Heligmosomidae</taxon>
        <taxon>Heligmosomoides</taxon>
    </lineage>
</organism>
<comment type="function">
    <text evidence="5">S-adenosyl-L-methionine-dependent protein-lysine N-methyltransferase that methylates elongation factor 1-alpha.</text>
</comment>
<evidence type="ECO:0000313" key="6">
    <source>
        <dbReference type="Proteomes" id="UP000050761"/>
    </source>
</evidence>
<dbReference type="PROSITE" id="PS00092">
    <property type="entry name" value="N6_MTASE"/>
    <property type="match status" value="1"/>
</dbReference>
<dbReference type="WBParaSite" id="HPBE_0001663401-mRNA-1">
    <property type="protein sequence ID" value="HPBE_0001663401-mRNA-1"/>
    <property type="gene ID" value="HPBE_0001663401"/>
</dbReference>
<dbReference type="InterPro" id="IPR002052">
    <property type="entry name" value="DNA_methylase_N6_adenine_CS"/>
</dbReference>
<dbReference type="InterPro" id="IPR041370">
    <property type="entry name" value="Mlase_EEF1AKMT1/ZCCHC4"/>
</dbReference>
<comment type="subcellular location">
    <subcellularLocation>
        <location evidence="1 5">Cytoplasm</location>
    </subcellularLocation>
</comment>
<evidence type="ECO:0000256" key="5">
    <source>
        <dbReference type="HAMAP-Rule" id="MF_03187"/>
    </source>
</evidence>
<dbReference type="PANTHER" id="PTHR13200:SF0">
    <property type="entry name" value="EEF1A LYSINE METHYLTRANSFERASE 1"/>
    <property type="match status" value="1"/>
</dbReference>
<dbReference type="AlphaFoldDB" id="A0A183G4Y9"/>
<proteinExistence type="inferred from homology"/>
<dbReference type="PANTHER" id="PTHR13200">
    <property type="entry name" value="EEF1A LYSINE METHYLTRANSFERASE 1"/>
    <property type="match status" value="1"/>
</dbReference>
<keyword evidence="3 5" id="KW-0489">Methyltransferase</keyword>
<sequence length="211" mass="24120">LQMTDSDDDVPCLPADTLAVLQQFQEEQQRIAEGCVDVVTEDWQLSQFWYSPETALQLCRELVSAAAEKGRIACISCPTLLQYFPKLHEYHSDAISITLFEYDQRFEKKYPMEYVPYDYRHPLAVPEALKGSFDVVIADPPFLADECLLKTAQTVRILAKPEAKIIICTGAIMEDRASRLLGLHRLKYEPSHVNNLSNEFSCFANYETKFL</sequence>
<evidence type="ECO:0000256" key="3">
    <source>
        <dbReference type="ARBA" id="ARBA00022603"/>
    </source>
</evidence>
<dbReference type="InterPro" id="IPR019369">
    <property type="entry name" value="Efm5/EEF1AKMT1"/>
</dbReference>
<dbReference type="GO" id="GO:0005737">
    <property type="term" value="C:cytoplasm"/>
    <property type="evidence" value="ECO:0007669"/>
    <property type="project" value="UniProtKB-SubCell"/>
</dbReference>
<dbReference type="GO" id="GO:0003676">
    <property type="term" value="F:nucleic acid binding"/>
    <property type="evidence" value="ECO:0007669"/>
    <property type="project" value="InterPro"/>
</dbReference>
<evidence type="ECO:0000256" key="4">
    <source>
        <dbReference type="ARBA" id="ARBA00022679"/>
    </source>
</evidence>
<evidence type="ECO:0000256" key="2">
    <source>
        <dbReference type="ARBA" id="ARBA00022490"/>
    </source>
</evidence>
<keyword evidence="4 5" id="KW-0808">Transferase</keyword>
<dbReference type="GO" id="GO:0016279">
    <property type="term" value="F:protein-lysine N-methyltransferase activity"/>
    <property type="evidence" value="ECO:0007669"/>
    <property type="project" value="UniProtKB-UniRule"/>
</dbReference>
<comment type="similarity">
    <text evidence="5">Belongs to the class I-like SAM-binding methyltransferase superfamily. EFM5 family.</text>
</comment>